<accession>A0AAW9RRD3</accession>
<feature type="domain" description="YetF C-terminal" evidence="8">
    <location>
        <begin position="83"/>
        <end position="147"/>
    </location>
</feature>
<comment type="caution">
    <text evidence="9">The sequence shown here is derived from an EMBL/GenBank/DDBJ whole genome shotgun (WGS) entry which is preliminary data.</text>
</comment>
<reference evidence="9 10" key="1">
    <citation type="submission" date="2024-02" db="EMBL/GenBank/DDBJ databases">
        <title>Genome analysis and characterization of Microbaculum marinisediminis sp. nov., isolated from marine sediment.</title>
        <authorList>
            <person name="Du Z.-J."/>
            <person name="Ye Y.-Q."/>
            <person name="Zhang Z.-R."/>
            <person name="Yuan S.-M."/>
            <person name="Zhang X.-Y."/>
        </authorList>
    </citation>
    <scope>NUCLEOTIDE SEQUENCE [LARGE SCALE GENOMIC DNA]</scope>
    <source>
        <strain evidence="9 10">SDUM1044001</strain>
    </source>
</reference>
<dbReference type="EMBL" id="JAZHOF010000003">
    <property type="protein sequence ID" value="MEJ8571470.1"/>
    <property type="molecule type" value="Genomic_DNA"/>
</dbReference>
<keyword evidence="3" id="KW-1003">Cell membrane</keyword>
<keyword evidence="6 7" id="KW-0472">Membrane</keyword>
<organism evidence="9 10">
    <name type="scientific">Microbaculum marinum</name>
    <dbReference type="NCBI Taxonomy" id="1764581"/>
    <lineage>
        <taxon>Bacteria</taxon>
        <taxon>Pseudomonadati</taxon>
        <taxon>Pseudomonadota</taxon>
        <taxon>Alphaproteobacteria</taxon>
        <taxon>Hyphomicrobiales</taxon>
        <taxon>Tepidamorphaceae</taxon>
        <taxon>Microbaculum</taxon>
    </lineage>
</organism>
<feature type="transmembrane region" description="Helical" evidence="7">
    <location>
        <begin position="55"/>
        <end position="75"/>
    </location>
</feature>
<evidence type="ECO:0000259" key="8">
    <source>
        <dbReference type="Pfam" id="PF04239"/>
    </source>
</evidence>
<dbReference type="PANTHER" id="PTHR34582:SF6">
    <property type="entry name" value="UPF0702 TRANSMEMBRANE PROTEIN YCAP"/>
    <property type="match status" value="1"/>
</dbReference>
<evidence type="ECO:0000313" key="9">
    <source>
        <dbReference type="EMBL" id="MEJ8571470.1"/>
    </source>
</evidence>
<protein>
    <submittedName>
        <fullName evidence="9">YetF domain-containing protein</fullName>
    </submittedName>
</protein>
<evidence type="ECO:0000256" key="4">
    <source>
        <dbReference type="ARBA" id="ARBA00022692"/>
    </source>
</evidence>
<dbReference type="RefSeq" id="WP_340329171.1">
    <property type="nucleotide sequence ID" value="NZ_JAZHOF010000003.1"/>
</dbReference>
<name>A0AAW9RRD3_9HYPH</name>
<dbReference type="Proteomes" id="UP001378188">
    <property type="component" value="Unassembled WGS sequence"/>
</dbReference>
<keyword evidence="10" id="KW-1185">Reference proteome</keyword>
<dbReference type="Gene3D" id="3.30.240.20">
    <property type="entry name" value="bsu07140 like domains"/>
    <property type="match status" value="1"/>
</dbReference>
<evidence type="ECO:0000313" key="10">
    <source>
        <dbReference type="Proteomes" id="UP001378188"/>
    </source>
</evidence>
<evidence type="ECO:0000256" key="2">
    <source>
        <dbReference type="ARBA" id="ARBA00006448"/>
    </source>
</evidence>
<dbReference type="AlphaFoldDB" id="A0AAW9RRD3"/>
<evidence type="ECO:0000256" key="1">
    <source>
        <dbReference type="ARBA" id="ARBA00004651"/>
    </source>
</evidence>
<keyword evidence="5 7" id="KW-1133">Transmembrane helix</keyword>
<evidence type="ECO:0000256" key="3">
    <source>
        <dbReference type="ARBA" id="ARBA00022475"/>
    </source>
</evidence>
<comment type="subcellular location">
    <subcellularLocation>
        <location evidence="1">Cell membrane</location>
        <topology evidence="1">Multi-pass membrane protein</topology>
    </subcellularLocation>
</comment>
<evidence type="ECO:0000256" key="7">
    <source>
        <dbReference type="SAM" id="Phobius"/>
    </source>
</evidence>
<dbReference type="InterPro" id="IPR007353">
    <property type="entry name" value="DUF421"/>
</dbReference>
<dbReference type="GO" id="GO:0005886">
    <property type="term" value="C:plasma membrane"/>
    <property type="evidence" value="ECO:0007669"/>
    <property type="project" value="UniProtKB-SubCell"/>
</dbReference>
<proteinExistence type="inferred from homology"/>
<evidence type="ECO:0000256" key="5">
    <source>
        <dbReference type="ARBA" id="ARBA00022989"/>
    </source>
</evidence>
<comment type="similarity">
    <text evidence="2">Belongs to the UPF0702 family.</text>
</comment>
<gene>
    <name evidence="9" type="ORF">V3328_08305</name>
</gene>
<dbReference type="Pfam" id="PF04239">
    <property type="entry name" value="DUF421"/>
    <property type="match status" value="1"/>
</dbReference>
<sequence length="151" mass="16445">MDAVIRGLAVYAVLLVVTRLSGRRSIGEMTAFDFVLLLIIAETTQQALLGDDFSITNSAVLILTLFVTDILLSYVKQYSVAAATFLDGSPTVLICEGSPDPRAFKRARVSLTDVMNVAREKHGLRRLDEIDFAVLEASGSISVIPVRTKQD</sequence>
<feature type="transmembrane region" description="Helical" evidence="7">
    <location>
        <begin position="6"/>
        <end position="22"/>
    </location>
</feature>
<dbReference type="PANTHER" id="PTHR34582">
    <property type="entry name" value="UPF0702 TRANSMEMBRANE PROTEIN YCAP"/>
    <property type="match status" value="1"/>
</dbReference>
<evidence type="ECO:0000256" key="6">
    <source>
        <dbReference type="ARBA" id="ARBA00023136"/>
    </source>
</evidence>
<dbReference type="InterPro" id="IPR023090">
    <property type="entry name" value="UPF0702_alpha/beta_dom_sf"/>
</dbReference>
<keyword evidence="4 7" id="KW-0812">Transmembrane</keyword>